<keyword evidence="3" id="KW-1185">Reference proteome</keyword>
<evidence type="ECO:0000256" key="1">
    <source>
        <dbReference type="SAM" id="MobiDB-lite"/>
    </source>
</evidence>
<dbReference type="OrthoDB" id="9806925at2"/>
<sequence length="74" mass="7919">MLRYEFLTQPKEPAAMTATMTLTEKGIAAVTTNPSAHLAVYGEVKRGHRHMEPKAPLACGGEAPTAGSEFFTAQ</sequence>
<dbReference type="AlphaFoldDB" id="A0A139SPH2"/>
<evidence type="ECO:0000313" key="2">
    <source>
        <dbReference type="EMBL" id="KXU36351.1"/>
    </source>
</evidence>
<evidence type="ECO:0000313" key="3">
    <source>
        <dbReference type="Proteomes" id="UP000071392"/>
    </source>
</evidence>
<accession>A0A139SPH2</accession>
<comment type="caution">
    <text evidence="2">The sequence shown here is derived from an EMBL/GenBank/DDBJ whole genome shotgun (WGS) entry which is preliminary data.</text>
</comment>
<organism evidence="2 3">
    <name type="scientific">Cephaloticoccus capnophilus</name>
    <dbReference type="NCBI Taxonomy" id="1548208"/>
    <lineage>
        <taxon>Bacteria</taxon>
        <taxon>Pseudomonadati</taxon>
        <taxon>Verrucomicrobiota</taxon>
        <taxon>Opitutia</taxon>
        <taxon>Opitutales</taxon>
        <taxon>Opitutaceae</taxon>
        <taxon>Cephaloticoccus</taxon>
    </lineage>
</organism>
<proteinExistence type="predicted"/>
<reference evidence="2 3" key="1">
    <citation type="submission" date="2016-02" db="EMBL/GenBank/DDBJ databases">
        <authorList>
            <person name="Wen L."/>
            <person name="He K."/>
            <person name="Yang H."/>
        </authorList>
    </citation>
    <scope>NUCLEOTIDE SEQUENCE [LARGE SCALE GENOMIC DNA]</scope>
    <source>
        <strain evidence="2 3">CV41</strain>
    </source>
</reference>
<dbReference type="STRING" id="1548208.AXK12_03440"/>
<gene>
    <name evidence="2" type="ORF">AXK12_03440</name>
</gene>
<feature type="region of interest" description="Disordered" evidence="1">
    <location>
        <begin position="54"/>
        <end position="74"/>
    </location>
</feature>
<name>A0A139SPH2_9BACT</name>
<dbReference type="EMBL" id="LSZP01000027">
    <property type="protein sequence ID" value="KXU36351.1"/>
    <property type="molecule type" value="Genomic_DNA"/>
</dbReference>
<dbReference type="Proteomes" id="UP000071392">
    <property type="component" value="Unassembled WGS sequence"/>
</dbReference>
<protein>
    <submittedName>
        <fullName evidence="2">Uncharacterized protein</fullName>
    </submittedName>
</protein>
<dbReference type="RefSeq" id="WP_068711267.1">
    <property type="nucleotide sequence ID" value="NZ_LSZP01000027.1"/>
</dbReference>